<evidence type="ECO:0000256" key="5">
    <source>
        <dbReference type="ARBA" id="ARBA00022801"/>
    </source>
</evidence>
<accession>A0A5B8UGK7</accession>
<reference evidence="9 10" key="1">
    <citation type="journal article" date="2015" name="Int. J. Syst. Evol. Microbiol.">
        <title>Flavisolibacter ginsenosidimutans sp. nov., with ginsenoside-converting activity isolated from soil used for cultivating ginseng.</title>
        <authorList>
            <person name="Zhao Y."/>
            <person name="Liu Q."/>
            <person name="Kang M.S."/>
            <person name="Jin F."/>
            <person name="Yu H."/>
            <person name="Im W.T."/>
        </authorList>
    </citation>
    <scope>NUCLEOTIDE SEQUENCE [LARGE SCALE GENOMIC DNA]</scope>
    <source>
        <strain evidence="9 10">Gsoil 636</strain>
    </source>
</reference>
<dbReference type="PANTHER" id="PTHR42693:SF42">
    <property type="entry name" value="ARYLSULFATASE G"/>
    <property type="match status" value="1"/>
</dbReference>
<evidence type="ECO:0000256" key="1">
    <source>
        <dbReference type="ARBA" id="ARBA00001913"/>
    </source>
</evidence>
<dbReference type="PROSITE" id="PS00523">
    <property type="entry name" value="SULFATASE_1"/>
    <property type="match status" value="1"/>
</dbReference>
<evidence type="ECO:0000256" key="6">
    <source>
        <dbReference type="ARBA" id="ARBA00022837"/>
    </source>
</evidence>
<keyword evidence="5" id="KW-0378">Hydrolase</keyword>
<gene>
    <name evidence="9" type="ORF">FSB75_06270</name>
</gene>
<sequence length="507" mass="56800">MMVRMKAFLVASCLVFSFITPAQKTRQPNVLIILADDLGWADLTSYGSTFYETPNLDNLASQGIRFTQAYATCPVCSPSRASLMTGKYTVKTGVTDWIKGRQADGKAMPYEKLIAKPTAYQLALEEKTIAEVAADNHYQTFFAGKWHLGEYEKYWPDHQGFQVNTGGWSSGSPTGKINDTTGGYFTPYANPKIKDGPPGEYITDRLADECINFIDKNGGRPFLMEYALYAVHNPLQAPAALIKKYEAKKKQLAVQNQDRFAKDEPWMQFENGWKRRLVQDNSVYAAMIENMDWNIGRILRKLKDKGIDDNTLIIFTSDNGGLSTAEGSPTVNGPLRAGKGWLYEGGIRVPAILYWKGKIVPATVSDLPITTADFYPTIAKAINERFQKDKAIDGENILALLADSNAAKKRDLCWHYPHYSNQGGKPGSAIRSGNYKLIYNYEDSTSELYDVVKDISEKNNLASSEKKIAERLKEKLMKWLHDTHALFPDKNPNYKPTSKVLAKGQDE</sequence>
<dbReference type="SUPFAM" id="SSF53649">
    <property type="entry name" value="Alkaline phosphatase-like"/>
    <property type="match status" value="1"/>
</dbReference>
<dbReference type="Gene3D" id="3.30.1120.10">
    <property type="match status" value="1"/>
</dbReference>
<dbReference type="AlphaFoldDB" id="A0A5B8UGK7"/>
<dbReference type="Proteomes" id="UP000321204">
    <property type="component" value="Chromosome"/>
</dbReference>
<dbReference type="InterPro" id="IPR050738">
    <property type="entry name" value="Sulfatase"/>
</dbReference>
<feature type="chain" id="PRO_5023126622" evidence="7">
    <location>
        <begin position="23"/>
        <end position="507"/>
    </location>
</feature>
<evidence type="ECO:0000256" key="2">
    <source>
        <dbReference type="ARBA" id="ARBA00008779"/>
    </source>
</evidence>
<dbReference type="PANTHER" id="PTHR42693">
    <property type="entry name" value="ARYLSULFATASE FAMILY MEMBER"/>
    <property type="match status" value="1"/>
</dbReference>
<evidence type="ECO:0000256" key="7">
    <source>
        <dbReference type="SAM" id="SignalP"/>
    </source>
</evidence>
<dbReference type="OrthoDB" id="9764377at2"/>
<evidence type="ECO:0000313" key="9">
    <source>
        <dbReference type="EMBL" id="QEC55522.1"/>
    </source>
</evidence>
<evidence type="ECO:0000256" key="3">
    <source>
        <dbReference type="ARBA" id="ARBA00022723"/>
    </source>
</evidence>
<keyword evidence="6" id="KW-0106">Calcium</keyword>
<keyword evidence="3" id="KW-0479">Metal-binding</keyword>
<organism evidence="9 10">
    <name type="scientific">Flavisolibacter ginsenosidimutans</name>
    <dbReference type="NCBI Taxonomy" id="661481"/>
    <lineage>
        <taxon>Bacteria</taxon>
        <taxon>Pseudomonadati</taxon>
        <taxon>Bacteroidota</taxon>
        <taxon>Chitinophagia</taxon>
        <taxon>Chitinophagales</taxon>
        <taxon>Chitinophagaceae</taxon>
        <taxon>Flavisolibacter</taxon>
    </lineage>
</organism>
<evidence type="ECO:0000256" key="4">
    <source>
        <dbReference type="ARBA" id="ARBA00022729"/>
    </source>
</evidence>
<dbReference type="InterPro" id="IPR017850">
    <property type="entry name" value="Alkaline_phosphatase_core_sf"/>
</dbReference>
<evidence type="ECO:0000313" key="10">
    <source>
        <dbReference type="Proteomes" id="UP000321204"/>
    </source>
</evidence>
<proteinExistence type="inferred from homology"/>
<keyword evidence="10" id="KW-1185">Reference proteome</keyword>
<name>A0A5B8UGK7_9BACT</name>
<dbReference type="Pfam" id="PF00884">
    <property type="entry name" value="Sulfatase"/>
    <property type="match status" value="1"/>
</dbReference>
<dbReference type="Gene3D" id="3.40.720.10">
    <property type="entry name" value="Alkaline Phosphatase, subunit A"/>
    <property type="match status" value="1"/>
</dbReference>
<dbReference type="CDD" id="cd16144">
    <property type="entry name" value="ARS_like"/>
    <property type="match status" value="1"/>
</dbReference>
<keyword evidence="4 7" id="KW-0732">Signal</keyword>
<comment type="cofactor">
    <cofactor evidence="1">
        <name>Ca(2+)</name>
        <dbReference type="ChEBI" id="CHEBI:29108"/>
    </cofactor>
</comment>
<dbReference type="EMBL" id="CP042433">
    <property type="protein sequence ID" value="QEC55522.1"/>
    <property type="molecule type" value="Genomic_DNA"/>
</dbReference>
<feature type="signal peptide" evidence="7">
    <location>
        <begin position="1"/>
        <end position="22"/>
    </location>
</feature>
<dbReference type="InterPro" id="IPR024607">
    <property type="entry name" value="Sulfatase_CS"/>
</dbReference>
<dbReference type="KEGG" id="fgg:FSB75_06270"/>
<dbReference type="GO" id="GO:0046872">
    <property type="term" value="F:metal ion binding"/>
    <property type="evidence" value="ECO:0007669"/>
    <property type="project" value="UniProtKB-KW"/>
</dbReference>
<evidence type="ECO:0000259" key="8">
    <source>
        <dbReference type="Pfam" id="PF00884"/>
    </source>
</evidence>
<dbReference type="GO" id="GO:0004065">
    <property type="term" value="F:arylsulfatase activity"/>
    <property type="evidence" value="ECO:0007669"/>
    <property type="project" value="TreeGrafter"/>
</dbReference>
<protein>
    <submittedName>
        <fullName evidence="9">Sulfatase</fullName>
    </submittedName>
</protein>
<feature type="domain" description="Sulfatase N-terminal" evidence="8">
    <location>
        <begin position="28"/>
        <end position="381"/>
    </location>
</feature>
<dbReference type="InterPro" id="IPR000917">
    <property type="entry name" value="Sulfatase_N"/>
</dbReference>
<comment type="similarity">
    <text evidence="2">Belongs to the sulfatase family.</text>
</comment>